<dbReference type="Pfam" id="PF02369">
    <property type="entry name" value="Big_1"/>
    <property type="match status" value="1"/>
</dbReference>
<dbReference type="Gene3D" id="2.40.160.160">
    <property type="entry name" value="Inverse autotransporter, beta-domain"/>
    <property type="match status" value="1"/>
</dbReference>
<dbReference type="InterPro" id="IPR024519">
    <property type="entry name" value="IAT_beta"/>
</dbReference>
<organism evidence="4 6">
    <name type="scientific">Xenorhabdus doucetiae</name>
    <dbReference type="NCBI Taxonomy" id="351671"/>
    <lineage>
        <taxon>Bacteria</taxon>
        <taxon>Pseudomonadati</taxon>
        <taxon>Pseudomonadota</taxon>
        <taxon>Gammaproteobacteria</taxon>
        <taxon>Enterobacterales</taxon>
        <taxon>Morganellaceae</taxon>
        <taxon>Xenorhabdus</taxon>
    </lineage>
</organism>
<dbReference type="PANTHER" id="PTHR39576:SF2">
    <property type="entry name" value="ATTACHING AND EFFACING PROTEIN HOMOLOG-RELATED"/>
    <property type="match status" value="1"/>
</dbReference>
<dbReference type="KEGG" id="xdo:XDD1_3824"/>
<dbReference type="PANTHER" id="PTHR39576">
    <property type="entry name" value="ATTACHING AND EFFACING PROTEIN HOMOLOG-RELATED-RELATED"/>
    <property type="match status" value="1"/>
</dbReference>
<dbReference type="SUPFAM" id="SSF49373">
    <property type="entry name" value="Invasin/intimin cell-adhesion fragments"/>
    <property type="match status" value="2"/>
</dbReference>
<feature type="compositionally biased region" description="Basic and acidic residues" evidence="2">
    <location>
        <begin position="33"/>
        <end position="42"/>
    </location>
</feature>
<evidence type="ECO:0000313" key="7">
    <source>
        <dbReference type="Proteomes" id="UP000324170"/>
    </source>
</evidence>
<proteinExistence type="inferred from homology"/>
<name>A0A068QXI6_9GAMM</name>
<dbReference type="InterPro" id="IPR013783">
    <property type="entry name" value="Ig-like_fold"/>
</dbReference>
<dbReference type="HOGENOM" id="CLU_004233_2_0_6"/>
<dbReference type="AlphaFoldDB" id="A0A068QXI6"/>
<comment type="similarity">
    <text evidence="1">Belongs to the intimin/invasin family.</text>
</comment>
<dbReference type="STRING" id="351671.XDD1_3824"/>
<dbReference type="InterPro" id="IPR003344">
    <property type="entry name" value="Big_1_dom"/>
</dbReference>
<dbReference type="Proteomes" id="UP000324170">
    <property type="component" value="Unassembled WGS sequence"/>
</dbReference>
<gene>
    <name evidence="5" type="ORF">LY16_03610</name>
    <name evidence="4" type="ORF">XDD1_3824</name>
</gene>
<protein>
    <submittedName>
        <fullName evidence="5">Adhesin/invasin</fullName>
    </submittedName>
    <submittedName>
        <fullName evidence="4">Putative invasin</fullName>
    </submittedName>
</protein>
<evidence type="ECO:0000256" key="1">
    <source>
        <dbReference type="ARBA" id="ARBA00010116"/>
    </source>
</evidence>
<dbReference type="PRINTS" id="PR01369">
    <property type="entry name" value="INTIMIN"/>
</dbReference>
<reference evidence="5 7" key="2">
    <citation type="submission" date="2019-07" db="EMBL/GenBank/DDBJ databases">
        <title>Genomic Encyclopedia of Type Strains, Phase I: the one thousand microbial genomes (KMG-I) project.</title>
        <authorList>
            <person name="Kyrpides N."/>
        </authorList>
    </citation>
    <scope>NUCLEOTIDE SEQUENCE [LARGE SCALE GENOMIC DNA]</scope>
    <source>
        <strain evidence="5 7">DSM 17909</strain>
    </source>
</reference>
<dbReference type="GO" id="GO:0009279">
    <property type="term" value="C:cell outer membrane"/>
    <property type="evidence" value="ECO:0007669"/>
    <property type="project" value="TreeGrafter"/>
</dbReference>
<sequence length="1255" mass="139209">MILSLLLPSSITNSIADSNIKAGRVYPQEIDNTDTRVGDLNKNRKNNQASDSDTPNAIARNIQAASNILSSSPSELAEQAKSYAVGKFNSTISSETQKWLSQFGTARINFGLDRKGTLKNNAIDLLLPLYDNKADWLFFSQLGYRNKDSRNTINAGLGGRYFYQDWMYGLNTFYDYDLTGKNQRLGLGGEIWGDYIKFSANTYYRLSNWQNSRNFKDYHERPANGYDINGEFFLPAYPNLGAKLAYEQYFGDNVTLFNRDTKQKNPNLAKLGLTYTPVPLFTLGVDYKQGGSGHSETQFLANLSYKLGVPLNVQLSPENVAAMRTLAGSRYDLVERNNNIVLDHQKIPIVQLSLPEIITGYSQEEKRDITVKLSSNTAVKQVHWATNEDFTKHGGKLSSRVGNTITVTLPKYLSGDNQNNNYPIYALAELENNQKSAPAEMRIIVRPFMLQKRETPNFTPAGPLPATGDKKDGYTFNPVITFDTANHKPIQNATISQVQWLTDPKTGPDSGLQFIDWEQSDAVEIDENGHFKRKPVLTSTQPHKSVKVSLQLDGQPPQFVGEVSFGEKPAGFHVDKVTVSPAVPSLIANGAHTYTYGAVIRDANNNPVKKQKIANVNWSKDKDQTGLIWHPSNGEVTTDDEGILTTTLASTVAIKDVMVSLAIGSQKPVPAEQPVSFTAESADTQDYHIDGEIQVDPSGTLTADGQQEYTYTAVIVGGDEKPVQNKKLTNAFWKIEHPKEIDKFDLNQSDKEIHGDGKLTATLTSNKAFNGVLVSLTVGSHKSVQAKPVDFKPEQISPINVQPTKSILVNESYTLTVTVKDATGQKLEPGKTVNWTIIDAPHKEAVTLDPVTSTSNTNGEAVTKLTSTQVQKVTVQASVDGVGAQETTVDFTSPPVDFEINSVELYGVDRKGTWKEDSKDPLEKFDPSNPLTGDGKGKYIYRAKISYKGSTKILDKYPFTNVQWTHDSQIDTTDLPEPKPVSLKTNDKGYLYATLDSHVGVYKEINVTLTIPTQKGGNEIQKTNQDNSVTFAAVSQPAVLYVYNQFDKSVYKSFSEPGPYNYFPSLYAELRDPKSEGKPFDQNETSYTYKDKKSDYLNFFDPAHDETKAPIAIRAKGTVTIVANIKKSDGRLFLYEYPLHIQRYIKQSDSDHKYHSTNDGQSCITNTDGSVGLPDITIEDLKSSYGPTTVTGEFNNLFKWGLFNDAKVIQENEAKIKVQVGIDQDKKPVFNIYDVATNTIDTDIDSKGLLVCNYT</sequence>
<evidence type="ECO:0000256" key="2">
    <source>
        <dbReference type="SAM" id="MobiDB-lite"/>
    </source>
</evidence>
<dbReference type="SMART" id="SM00634">
    <property type="entry name" value="BID_1"/>
    <property type="match status" value="2"/>
</dbReference>
<dbReference type="PROSITE" id="PS51127">
    <property type="entry name" value="BIG1"/>
    <property type="match status" value="1"/>
</dbReference>
<dbReference type="InterPro" id="IPR008964">
    <property type="entry name" value="Invasin/intimin_cell_adhesion"/>
</dbReference>
<feature type="domain" description="Big-1" evidence="3">
    <location>
        <begin position="798"/>
        <end position="892"/>
    </location>
</feature>
<evidence type="ECO:0000313" key="4">
    <source>
        <dbReference type="EMBL" id="CDG19509.1"/>
    </source>
</evidence>
<dbReference type="FunFam" id="2.40.160.160:FF:000001">
    <property type="entry name" value="Intimin-like inverse autotransporter SinH"/>
    <property type="match status" value="1"/>
</dbReference>
<dbReference type="EMBL" id="VNHN01000116">
    <property type="protein sequence ID" value="TYO94661.1"/>
    <property type="molecule type" value="Genomic_DNA"/>
</dbReference>
<feature type="region of interest" description="Disordered" evidence="2">
    <location>
        <begin position="33"/>
        <end position="55"/>
    </location>
</feature>
<evidence type="ECO:0000313" key="5">
    <source>
        <dbReference type="EMBL" id="TYO94661.1"/>
    </source>
</evidence>
<dbReference type="EMBL" id="FO704550">
    <property type="protein sequence ID" value="CDG19509.1"/>
    <property type="molecule type" value="Genomic_DNA"/>
</dbReference>
<evidence type="ECO:0000259" key="3">
    <source>
        <dbReference type="PROSITE" id="PS51127"/>
    </source>
</evidence>
<evidence type="ECO:0000313" key="6">
    <source>
        <dbReference type="Proteomes" id="UP000032721"/>
    </source>
</evidence>
<accession>A0A068QXI6</accession>
<dbReference type="GO" id="GO:0007155">
    <property type="term" value="P:cell adhesion"/>
    <property type="evidence" value="ECO:0007669"/>
    <property type="project" value="InterPro"/>
</dbReference>
<dbReference type="OrthoDB" id="6437047at2"/>
<dbReference type="Proteomes" id="UP000032721">
    <property type="component" value="Chromosome"/>
</dbReference>
<dbReference type="Gene3D" id="2.60.40.10">
    <property type="entry name" value="Immunoglobulins"/>
    <property type="match status" value="3"/>
</dbReference>
<dbReference type="InterPro" id="IPR003535">
    <property type="entry name" value="Intimin/invasin_bac"/>
</dbReference>
<dbReference type="InterPro" id="IPR051715">
    <property type="entry name" value="Intimin-Invasin_domain"/>
</dbReference>
<dbReference type="RefSeq" id="WP_052705742.1">
    <property type="nucleotide sequence ID" value="NZ_CAWMED010000001.1"/>
</dbReference>
<dbReference type="Pfam" id="PF11924">
    <property type="entry name" value="IAT_beta"/>
    <property type="match status" value="1"/>
</dbReference>
<feature type="compositionally biased region" description="Polar residues" evidence="2">
    <location>
        <begin position="46"/>
        <end position="55"/>
    </location>
</feature>
<reference evidence="4 6" key="1">
    <citation type="submission" date="2013-07" db="EMBL/GenBank/DDBJ databases">
        <authorList>
            <person name="Genoscope - CEA"/>
        </authorList>
    </citation>
    <scope>NUCLEOTIDE SEQUENCE [LARGE SCALE GENOMIC DNA]</scope>
    <source>
        <strain evidence="4">FRM16</strain>
        <strain evidence="6">FRM16 / DSM 17909</strain>
    </source>
</reference>
<dbReference type="InterPro" id="IPR038177">
    <property type="entry name" value="IAT_beta_sf"/>
</dbReference>
<keyword evidence="7" id="KW-1185">Reference proteome</keyword>